<keyword evidence="5" id="KW-0472">Membrane</keyword>
<organism evidence="9">
    <name type="scientific">Borrelia crocidurae DOU</name>
    <dbReference type="NCBI Taxonomy" id="1293575"/>
    <lineage>
        <taxon>Bacteria</taxon>
        <taxon>Pseudomonadati</taxon>
        <taxon>Spirochaetota</taxon>
        <taxon>Spirochaetia</taxon>
        <taxon>Spirochaetales</taxon>
        <taxon>Borreliaceae</taxon>
        <taxon>Borrelia</taxon>
    </lineage>
</organism>
<evidence type="ECO:0000256" key="5">
    <source>
        <dbReference type="ARBA" id="ARBA00023136"/>
    </source>
</evidence>
<dbReference type="EMBL" id="CP004309">
    <property type="protein sequence ID" value="AHH07247.1"/>
    <property type="molecule type" value="Genomic_DNA"/>
</dbReference>
<protein>
    <submittedName>
        <fullName evidence="9">Variable outer membrane protein</fullName>
    </submittedName>
</protein>
<evidence type="ECO:0000256" key="4">
    <source>
        <dbReference type="ARBA" id="ARBA00022729"/>
    </source>
</evidence>
<keyword evidence="9" id="KW-0614">Plasmid</keyword>
<evidence type="ECO:0000256" key="8">
    <source>
        <dbReference type="ARBA" id="ARBA00023288"/>
    </source>
</evidence>
<gene>
    <name evidence="9" type="ORF">BCD_1181</name>
</gene>
<dbReference type="SUPFAM" id="SSF63515">
    <property type="entry name" value="Outer surface protein C (OspC)"/>
    <property type="match status" value="1"/>
</dbReference>
<dbReference type="InterPro" id="IPR036437">
    <property type="entry name" value="OspC-like_sf"/>
</dbReference>
<keyword evidence="4" id="KW-0732">Signal</keyword>
<geneLocation type="plasmid" evidence="9">
    <name>unnamed</name>
</geneLocation>
<keyword evidence="6" id="KW-0564">Palmitate</keyword>
<evidence type="ECO:0000313" key="9">
    <source>
        <dbReference type="EMBL" id="AHH07247.1"/>
    </source>
</evidence>
<dbReference type="HOGENOM" id="CLU_089887_0_0_12"/>
<dbReference type="RefSeq" id="WP_155806990.1">
    <property type="nucleotide sequence ID" value="NZ_CP004309.1"/>
</dbReference>
<dbReference type="Gene3D" id="1.20.120.240">
    <property type="entry name" value="Lipoprotein, type 6"/>
    <property type="match status" value="1"/>
</dbReference>
<sequence length="233" mass="24860">MNREGIEGEIKGRREIERVRERGDINRVRRMNKIVKGIMVMGCNSGGGIKEGDEGKARKGDGSVIDLKVIGEKIKSALEFAGKVKEVHVLVKSVDELAKAIGKKIKNDGGLDTEAGKNGSLLAGVHSVISALKAKVELLEKTSGISNDLKTKVTEVRNKVDAFLTKLKENHSDLGKHDAAADDAKKAILVSNGDKSKGATELTQLNSSIDELLTASNKIVSDAIAELVVKPTA</sequence>
<evidence type="ECO:0000256" key="2">
    <source>
        <dbReference type="ARBA" id="ARBA00004459"/>
    </source>
</evidence>
<dbReference type="Pfam" id="PF01441">
    <property type="entry name" value="Lipoprotein_6"/>
    <property type="match status" value="1"/>
</dbReference>
<evidence type="ECO:0000256" key="3">
    <source>
        <dbReference type="ARBA" id="ARBA00008719"/>
    </source>
</evidence>
<comment type="subcellular location">
    <subcellularLocation>
        <location evidence="2">Cell outer membrane</location>
        <topology evidence="2">Lipid-anchor</topology>
    </subcellularLocation>
</comment>
<evidence type="ECO:0000256" key="7">
    <source>
        <dbReference type="ARBA" id="ARBA00023237"/>
    </source>
</evidence>
<name>W5SJY9_9SPIR</name>
<comment type="similarity">
    <text evidence="3">Belongs to the variable small protein (Vsp) family.</text>
</comment>
<evidence type="ECO:0000256" key="1">
    <source>
        <dbReference type="ARBA" id="ARBA00003932"/>
    </source>
</evidence>
<keyword evidence="8" id="KW-0449">Lipoprotein</keyword>
<dbReference type="AlphaFoldDB" id="W5SJY9"/>
<reference evidence="9" key="1">
    <citation type="submission" date="2013-02" db="EMBL/GenBank/DDBJ databases">
        <title>Comparative genomics of Borrelia species.</title>
        <authorList>
            <person name="Schwan T.G."/>
            <person name="Raffel S.J."/>
            <person name="Porcella S.F."/>
        </authorList>
    </citation>
    <scope>NUCLEOTIDE SEQUENCE</scope>
    <source>
        <strain evidence="9">DOU</strain>
        <plasmid evidence="9">unnamed</plasmid>
    </source>
</reference>
<proteinExistence type="inferred from homology"/>
<dbReference type="GO" id="GO:0009279">
    <property type="term" value="C:cell outer membrane"/>
    <property type="evidence" value="ECO:0007669"/>
    <property type="project" value="UniProtKB-SubCell"/>
</dbReference>
<keyword evidence="7" id="KW-0998">Cell outer membrane</keyword>
<dbReference type="InterPro" id="IPR001800">
    <property type="entry name" value="Lipoprotein_OspC"/>
</dbReference>
<evidence type="ECO:0000256" key="6">
    <source>
        <dbReference type="ARBA" id="ARBA00023139"/>
    </source>
</evidence>
<accession>W5SJY9</accession>
<comment type="function">
    <text evidence="1">The Vlp and Vsp proteins are antigenically distinct proteins, only one vlp or vsp gene is transcriptionally active at any one time. Switching between these genes is a mechanism of host immune response evasion.</text>
</comment>